<evidence type="ECO:0000256" key="2">
    <source>
        <dbReference type="ARBA" id="ARBA00023002"/>
    </source>
</evidence>
<dbReference type="PANTHER" id="PTHR44169:SF6">
    <property type="entry name" value="NADPH-DEPENDENT 1-ACYLDIHYDROXYACETONE PHOSPHATE REDUCTASE"/>
    <property type="match status" value="1"/>
</dbReference>
<keyword evidence="2" id="KW-0560">Oxidoreductase</keyword>
<comment type="similarity">
    <text evidence="1 3">Belongs to the short-chain dehydrogenases/reductases (SDR) family.</text>
</comment>
<dbReference type="RefSeq" id="WP_184084716.1">
    <property type="nucleotide sequence ID" value="NZ_JACHIJ010000003.1"/>
</dbReference>
<dbReference type="PROSITE" id="PS51257">
    <property type="entry name" value="PROKAR_LIPOPROTEIN"/>
    <property type="match status" value="1"/>
</dbReference>
<organism evidence="4 5">
    <name type="scientific">Afipia massiliensis</name>
    <dbReference type="NCBI Taxonomy" id="211460"/>
    <lineage>
        <taxon>Bacteria</taxon>
        <taxon>Pseudomonadati</taxon>
        <taxon>Pseudomonadota</taxon>
        <taxon>Alphaproteobacteria</taxon>
        <taxon>Hyphomicrobiales</taxon>
        <taxon>Nitrobacteraceae</taxon>
        <taxon>Afipia</taxon>
    </lineage>
</organism>
<name>A0A840MWV9_9BRAD</name>
<accession>A0A840MWV9</accession>
<dbReference type="GO" id="GO:0016491">
    <property type="term" value="F:oxidoreductase activity"/>
    <property type="evidence" value="ECO:0007669"/>
    <property type="project" value="UniProtKB-KW"/>
</dbReference>
<dbReference type="PRINTS" id="PR00081">
    <property type="entry name" value="GDHRDH"/>
</dbReference>
<evidence type="ECO:0000256" key="1">
    <source>
        <dbReference type="ARBA" id="ARBA00006484"/>
    </source>
</evidence>
<dbReference type="InterPro" id="IPR002347">
    <property type="entry name" value="SDR_fam"/>
</dbReference>
<dbReference type="CDD" id="cd05374">
    <property type="entry name" value="17beta-HSD-like_SDR_c"/>
    <property type="match status" value="1"/>
</dbReference>
<sequence>MTRSSDRSAFAGPVLITGCSSGVGRAAATIFRASGFETFATARDPSTLDDLRALGCRTLALDVTDENARRAAVDAIEREFGAVGILVNNAGYGQYGPLEEISLDALRRQFETNVFGGLRLSQLVLPAMRRAGRGRIVNVSSVAGRVSSIGGGAYHATKFAIEALTDALRPEVEPFGIDVANVLPGPIATRFEATLLKNIPDTGPQSPYTYFKQRLAERMHNFLNPQKFGVMSAETVARVVFKAATARRPRTRYSVGFIAHLGPIGRALTPDRVVDVMTRRKVPVERK</sequence>
<dbReference type="Proteomes" id="UP000521227">
    <property type="component" value="Unassembled WGS sequence"/>
</dbReference>
<protein>
    <submittedName>
        <fullName evidence="4">NAD(P)-dependent dehydrogenase (Short-subunit alcohol dehydrogenase family)</fullName>
    </submittedName>
</protein>
<gene>
    <name evidence="4" type="ORF">HNQ36_002209</name>
</gene>
<evidence type="ECO:0000313" key="5">
    <source>
        <dbReference type="Proteomes" id="UP000521227"/>
    </source>
</evidence>
<dbReference type="PANTHER" id="PTHR44169">
    <property type="entry name" value="NADPH-DEPENDENT 1-ACYLDIHYDROXYACETONE PHOSPHATE REDUCTASE"/>
    <property type="match status" value="1"/>
</dbReference>
<dbReference type="Gene3D" id="3.40.50.720">
    <property type="entry name" value="NAD(P)-binding Rossmann-like Domain"/>
    <property type="match status" value="1"/>
</dbReference>
<dbReference type="EMBL" id="JACHIJ010000003">
    <property type="protein sequence ID" value="MBB5052235.1"/>
    <property type="molecule type" value="Genomic_DNA"/>
</dbReference>
<comment type="caution">
    <text evidence="4">The sequence shown here is derived from an EMBL/GenBank/DDBJ whole genome shotgun (WGS) entry which is preliminary data.</text>
</comment>
<dbReference type="AlphaFoldDB" id="A0A840MWV9"/>
<dbReference type="Pfam" id="PF00106">
    <property type="entry name" value="adh_short"/>
    <property type="match status" value="1"/>
</dbReference>
<dbReference type="PRINTS" id="PR00080">
    <property type="entry name" value="SDRFAMILY"/>
</dbReference>
<evidence type="ECO:0000313" key="4">
    <source>
        <dbReference type="EMBL" id="MBB5052235.1"/>
    </source>
</evidence>
<dbReference type="SUPFAM" id="SSF51735">
    <property type="entry name" value="NAD(P)-binding Rossmann-fold domains"/>
    <property type="match status" value="1"/>
</dbReference>
<evidence type="ECO:0000256" key="3">
    <source>
        <dbReference type="RuleBase" id="RU000363"/>
    </source>
</evidence>
<reference evidence="4 5" key="1">
    <citation type="submission" date="2020-08" db="EMBL/GenBank/DDBJ databases">
        <title>Genomic Encyclopedia of Type Strains, Phase IV (KMG-IV): sequencing the most valuable type-strain genomes for metagenomic binning, comparative biology and taxonomic classification.</title>
        <authorList>
            <person name="Goeker M."/>
        </authorList>
    </citation>
    <scope>NUCLEOTIDE SEQUENCE [LARGE SCALE GENOMIC DNA]</scope>
    <source>
        <strain evidence="4 5">DSM 17498</strain>
    </source>
</reference>
<dbReference type="InterPro" id="IPR036291">
    <property type="entry name" value="NAD(P)-bd_dom_sf"/>
</dbReference>
<proteinExistence type="inferred from homology"/>